<keyword evidence="2" id="KW-1133">Transmembrane helix</keyword>
<dbReference type="PANTHER" id="PTHR31975">
    <property type="entry name" value="BUD SITE SELECTION PROTEIN 7-RELATED"/>
    <property type="match status" value="1"/>
</dbReference>
<keyword evidence="2" id="KW-0812">Transmembrane</keyword>
<dbReference type="Gene3D" id="1.25.40.10">
    <property type="entry name" value="Tetratricopeptide repeat domain"/>
    <property type="match status" value="2"/>
</dbReference>
<evidence type="ECO:0000313" key="3">
    <source>
        <dbReference type="EMBL" id="QRW23721.1"/>
    </source>
</evidence>
<dbReference type="KEGG" id="rsx:RhiXN_08757"/>
<dbReference type="Proteomes" id="UP000650533">
    <property type="component" value="Chromosome 10"/>
</dbReference>
<feature type="transmembrane region" description="Helical" evidence="2">
    <location>
        <begin position="310"/>
        <end position="328"/>
    </location>
</feature>
<accession>A0A8H8P4E6</accession>
<dbReference type="FunFam" id="1.25.40.10:FF:000149">
    <property type="entry name" value="Clathrin-coated vesiclec protein (Bud7)"/>
    <property type="match status" value="1"/>
</dbReference>
<dbReference type="AlphaFoldDB" id="A0A8H8P4E6"/>
<dbReference type="GeneID" id="67031036"/>
<dbReference type="GO" id="GO:0034044">
    <property type="term" value="C:exomer complex"/>
    <property type="evidence" value="ECO:0007669"/>
    <property type="project" value="TreeGrafter"/>
</dbReference>
<dbReference type="GO" id="GO:0006893">
    <property type="term" value="P:Golgi to plasma membrane transport"/>
    <property type="evidence" value="ECO:0007669"/>
    <property type="project" value="UniProtKB-ARBA"/>
</dbReference>
<protein>
    <submittedName>
        <fullName evidence="3">Uncharacterized protein</fullName>
    </submittedName>
</protein>
<proteinExistence type="predicted"/>
<reference evidence="3" key="1">
    <citation type="submission" date="2020-05" db="EMBL/GenBank/DDBJ databases">
        <title>Evolutionary and genomic comparisons of hybrid uninucleate and nonhybrid Rhizoctonia fungi.</title>
        <authorList>
            <person name="Li C."/>
            <person name="Chen X."/>
        </authorList>
    </citation>
    <scope>NUCLEOTIDE SEQUENCE</scope>
    <source>
        <strain evidence="3">AG-1 IA</strain>
    </source>
</reference>
<dbReference type="RefSeq" id="XP_043183958.1">
    <property type="nucleotide sequence ID" value="XM_043328573.1"/>
</dbReference>
<dbReference type="InterPro" id="IPR011990">
    <property type="entry name" value="TPR-like_helical_dom_sf"/>
</dbReference>
<gene>
    <name evidence="3" type="ORF">RhiXN_08757</name>
</gene>
<dbReference type="SUPFAM" id="SSF48452">
    <property type="entry name" value="TPR-like"/>
    <property type="match status" value="1"/>
</dbReference>
<sequence length="1196" mass="133615">MDQQSCQAQMGQSTHPEWKRYCSPTEGRPYYWIPDLNVFTESDITKEHVLRRIGQCAQEILSALQGSNKSDYDIVLKVPETREGGGTCNYYLVDHSSETVFWLREVSTTTLGLPKARSSNHLQLLLSEQFWVHYEYMPPPHRDLRRNAKKLLATLGTFSIDASSSSGSVSPFDQGECEMYSRALAQVLSNGDLIDINWCLARLQSLITQSRAINLFGDHNSRTDRNVVVNGQKAPPKTFYFIIWSLLMFGIPNLYLSRWNAIWVDRVTYTREWRKLSKEMVEELLYGMIASGIMIIASITLLGSTSLLEIRLSAAVALLLAISGGCYATSIFGRFRSLGGCAIDAANYIQLNEHAITGLQGMALKHGAPWALIGWSILLLFLSGFWGISKDIAQVLFPVLNIGWKDMLVPALVAMTYLYGRGYFSVKISTAPVISAGRSSPPNLCPPPAMDAFRDIPEFFEVEIAECVSARTETLASFRELGPPDLCHVVKTTGRAGQRDIGSYHYVSGVDASSSASLAAYLNSLTYSLEQDSGWFAKGTSWKLRVGSYCCYNAFSRLDVRVDVKIPGGVQAYCIDLRGDRHEATPAIWQETYLSALLRAIHYADDPNYRLAGYRKLDPITTPEGEARFLQTSEALFHKGWQLGSDPEIQVASPVSNHLTSGILKYFGAAGRYAPAVNFFERMYVREPEVASLLATSYIGMNEEIKALQTLSAALASSRPDPRASISTPPSYTLLHVQCDLVRSKGKKDWAVALARQAVNVAPSEFLTWAKLTECYIENGQYESALLTLNSCPMFTYNERDLHRMPTPARTHLPVREFIKDSGILDEDSARDNEADIALLRLPAPSLRGTFAKAYALLTRLASEVGWDELLRKRSAVFVMEEEYRSVKMRNAEQNGEPIIHEDGTITHGRPADDNASTRGMRRSPSPGALSNLSTDEVEFAVPTIKVTHEEDESQANGVPTIKVSEHNDEGAGEEKEASGFSGAAEGLEKPVSITVSTEEAEHKENGALNEPGSVPPKPDETMSFSTKRLCERWLDNLFMVLYEDLRIWTIFRAEVAHFKTQRVAYKKTGTEWEILGDLGARLHHKEDAKEAYTRCLEQKFSAKAWMRLLEIYADEGDLQRGLNAAFRIACYQWRWYMESTYPTAVAQHLFKLGQTHGHAKVSYTLMSMGLPEGVLSIMQGYLNYGRTFKPEGWDF</sequence>
<keyword evidence="2" id="KW-0472">Membrane</keyword>
<evidence type="ECO:0000256" key="2">
    <source>
        <dbReference type="SAM" id="Phobius"/>
    </source>
</evidence>
<feature type="compositionally biased region" description="Basic and acidic residues" evidence="1">
    <location>
        <begin position="964"/>
        <end position="978"/>
    </location>
</feature>
<evidence type="ECO:0000313" key="4">
    <source>
        <dbReference type="Proteomes" id="UP000650533"/>
    </source>
</evidence>
<dbReference type="InterPro" id="IPR015374">
    <property type="entry name" value="ChAPs"/>
</dbReference>
<dbReference type="PANTHER" id="PTHR31975:SF1">
    <property type="entry name" value="BUD SITE SELECTION PROTEIN 7-RELATED"/>
    <property type="match status" value="1"/>
</dbReference>
<evidence type="ECO:0000256" key="1">
    <source>
        <dbReference type="SAM" id="MobiDB-lite"/>
    </source>
</evidence>
<dbReference type="EMBL" id="CP059667">
    <property type="protein sequence ID" value="QRW23721.1"/>
    <property type="molecule type" value="Genomic_DNA"/>
</dbReference>
<feature type="transmembrane region" description="Helical" evidence="2">
    <location>
        <begin position="238"/>
        <end position="256"/>
    </location>
</feature>
<name>A0A8H8P4E6_9AGAM</name>
<organism evidence="3 4">
    <name type="scientific">Rhizoctonia solani</name>
    <dbReference type="NCBI Taxonomy" id="456999"/>
    <lineage>
        <taxon>Eukaryota</taxon>
        <taxon>Fungi</taxon>
        <taxon>Dikarya</taxon>
        <taxon>Basidiomycota</taxon>
        <taxon>Agaricomycotina</taxon>
        <taxon>Agaricomycetes</taxon>
        <taxon>Cantharellales</taxon>
        <taxon>Ceratobasidiaceae</taxon>
        <taxon>Rhizoctonia</taxon>
    </lineage>
</organism>
<feature type="compositionally biased region" description="Basic and acidic residues" evidence="1">
    <location>
        <begin position="899"/>
        <end position="913"/>
    </location>
</feature>
<feature type="region of interest" description="Disordered" evidence="1">
    <location>
        <begin position="896"/>
        <end position="1022"/>
    </location>
</feature>
<feature type="transmembrane region" description="Helical" evidence="2">
    <location>
        <begin position="284"/>
        <end position="304"/>
    </location>
</feature>
<dbReference type="Pfam" id="PF09295">
    <property type="entry name" value="ChAPs"/>
    <property type="match status" value="1"/>
</dbReference>
<feature type="transmembrane region" description="Helical" evidence="2">
    <location>
        <begin position="370"/>
        <end position="388"/>
    </location>
</feature>